<dbReference type="GO" id="GO:0035035">
    <property type="term" value="F:histone acetyltransferase binding"/>
    <property type="evidence" value="ECO:0007669"/>
    <property type="project" value="TreeGrafter"/>
</dbReference>
<dbReference type="PANTHER" id="PTHR22443">
    <property type="entry name" value="NON-SPECIFIC LETHAL 1, ISOFORM M"/>
    <property type="match status" value="1"/>
</dbReference>
<feature type="compositionally biased region" description="Polar residues" evidence="1">
    <location>
        <begin position="703"/>
        <end position="721"/>
    </location>
</feature>
<dbReference type="Proteomes" id="UP000007648">
    <property type="component" value="Unassembled WGS sequence"/>
</dbReference>
<feature type="region of interest" description="Disordered" evidence="1">
    <location>
        <begin position="140"/>
        <end position="207"/>
    </location>
</feature>
<dbReference type="InterPro" id="IPR026180">
    <property type="entry name" value="NSL1"/>
</dbReference>
<feature type="compositionally biased region" description="Basic and acidic residues" evidence="1">
    <location>
        <begin position="25"/>
        <end position="43"/>
    </location>
</feature>
<dbReference type="Ensembl" id="ENSSHAT00000049278.1">
    <property type="protein sequence ID" value="ENSSHAP00000040065.1"/>
    <property type="gene ID" value="ENSSHAG00000032330.1"/>
</dbReference>
<reference evidence="3 4" key="1">
    <citation type="journal article" date="2011" name="Proc. Natl. Acad. Sci. U.S.A.">
        <title>Genetic diversity and population structure of the endangered marsupial Sarcophilus harrisii (Tasmanian devil).</title>
        <authorList>
            <person name="Miller W."/>
            <person name="Hayes V.M."/>
            <person name="Ratan A."/>
            <person name="Petersen D.C."/>
            <person name="Wittekindt N.E."/>
            <person name="Miller J."/>
            <person name="Walenz B."/>
            <person name="Knight J."/>
            <person name="Qi J."/>
            <person name="Zhao F."/>
            <person name="Wang Q."/>
            <person name="Bedoya-Reina O.C."/>
            <person name="Katiyar N."/>
            <person name="Tomsho L.P."/>
            <person name="Kasson L.M."/>
            <person name="Hardie R.A."/>
            <person name="Woodbridge P."/>
            <person name="Tindall E.A."/>
            <person name="Bertelsen M.F."/>
            <person name="Dixon D."/>
            <person name="Pyecroft S."/>
            <person name="Helgen K.M."/>
            <person name="Lesk A.M."/>
            <person name="Pringle T.H."/>
            <person name="Patterson N."/>
            <person name="Zhang Y."/>
            <person name="Kreiss A."/>
            <person name="Woods G.M."/>
            <person name="Jones M.E."/>
            <person name="Schuster S.C."/>
        </authorList>
    </citation>
    <scope>NUCLEOTIDE SEQUENCE [LARGE SCALE GENOMIC DNA]</scope>
</reference>
<feature type="compositionally biased region" description="Low complexity" evidence="1">
    <location>
        <begin position="7"/>
        <end position="21"/>
    </location>
</feature>
<reference evidence="3" key="2">
    <citation type="submission" date="2025-08" db="UniProtKB">
        <authorList>
            <consortium name="Ensembl"/>
        </authorList>
    </citation>
    <scope>IDENTIFICATION</scope>
</reference>
<feature type="compositionally biased region" description="Polar residues" evidence="1">
    <location>
        <begin position="823"/>
        <end position="839"/>
    </location>
</feature>
<evidence type="ECO:0000313" key="4">
    <source>
        <dbReference type="Proteomes" id="UP000007648"/>
    </source>
</evidence>
<dbReference type="RefSeq" id="XP_031816776.1">
    <property type="nucleotide sequence ID" value="XM_031960916.1"/>
</dbReference>
<keyword evidence="4" id="KW-1185">Reference proteome</keyword>
<accession>A0A7N4PL26</accession>
<evidence type="ECO:0000259" key="2">
    <source>
        <dbReference type="PROSITE" id="PS52052"/>
    </source>
</evidence>
<dbReference type="SMART" id="SM01300">
    <property type="entry name" value="PEHE"/>
    <property type="match status" value="1"/>
</dbReference>
<feature type="compositionally biased region" description="Low complexity" evidence="1">
    <location>
        <begin position="144"/>
        <end position="178"/>
    </location>
</feature>
<feature type="compositionally biased region" description="Pro residues" evidence="1">
    <location>
        <begin position="195"/>
        <end position="205"/>
    </location>
</feature>
<dbReference type="Gene3D" id="6.10.250.3170">
    <property type="match status" value="1"/>
</dbReference>
<sequence>MAATSSAMAPALTEATAASAAVGPHTRDLLWRPEAGGRRRDLGPEQQPSLEGEAAALRDRQAALWDRARRLCHRLQVVRARQVERHVQQQLAGLWRHLAPGAESPSPPAPAPPPAARAAELRRLVGSATALLRAVQRDCDSDATDTGSGSSCCSSGSSNVGSGSSSSSSSSSSSCSSGGEEEEEETELLSQAGPRQPPRSPPPAPAGYRKAEWQWALERAAIICRWTWLQAQVSDLEYRIRQQTDIYKQLRANKGPDYLETQPWLRFAEASLYKSLRKLWPGLTGPVVLGEAQQPEDVIKQQGRMTDSLKVENSKGSWRLDSAPCSHSLDLHNVDKQSSQLMQSLGSTIYPTPSFHPVNGTSSLPKDHTATRHINGVINCSRPNSLDNNCPTEETFNKRKRLDSPATSFSPYDSSCIAARIRPLCRYRKRKLLRTNTVSYLSRKPQKPLTMKCSCEWPHTCILCECKTSIKPIDVDTMTLKERIAVLDSGFHPILSLSHGSPLHLHFEALLKEDRLTYEALKMSPLIKGSQVLTATYPALTPSLNPINSPLKEGRHLKGSVSSPSMFASNPQALKPSSLEHSLSPYIVASSAVPSASQPSTSSALQTLKKKRSENSYDIDNIVIPMSMATAARVEKLQYKEILTPSWRLVESKEQETLNQMDSELEDTSDDAYRNRHTKYEELERARWDSWTAAAISHRRGNSRSSNKGEGRATQSVPATSLAISQPVSPDTAYHNFNDLAHASTGTSSPEPCSLLQSLSIKDRTPVPSSCSEDTCSTTTDVGDDAAQIIQPWERRTFPLSDTSCQALLDQPHKLLPPVPKQWCSSRKPNPRTQNSPSESGPIPSSLPEGHFQANSSSCIEEFTNHECFSARLLKNR</sequence>
<dbReference type="PROSITE" id="PS52052">
    <property type="entry name" value="PEHE"/>
    <property type="match status" value="1"/>
</dbReference>
<dbReference type="GeneID" id="100922452"/>
<name>A0A7N4PL26_SARHA</name>
<dbReference type="GeneTree" id="ENSGT00530000063688"/>
<dbReference type="AlphaFoldDB" id="A0A7N4PL26"/>
<evidence type="ECO:0000313" key="3">
    <source>
        <dbReference type="Ensembl" id="ENSSHAP00000040065.1"/>
    </source>
</evidence>
<feature type="region of interest" description="Disordered" evidence="1">
    <location>
        <begin position="1"/>
        <end position="52"/>
    </location>
</feature>
<dbReference type="OrthoDB" id="6022640at2759"/>
<organism evidence="3 4">
    <name type="scientific">Sarcophilus harrisii</name>
    <name type="common">Tasmanian devil</name>
    <name type="synonym">Sarcophilus laniarius</name>
    <dbReference type="NCBI Taxonomy" id="9305"/>
    <lineage>
        <taxon>Eukaryota</taxon>
        <taxon>Metazoa</taxon>
        <taxon>Chordata</taxon>
        <taxon>Craniata</taxon>
        <taxon>Vertebrata</taxon>
        <taxon>Euteleostomi</taxon>
        <taxon>Mammalia</taxon>
        <taxon>Metatheria</taxon>
        <taxon>Dasyuromorphia</taxon>
        <taxon>Dasyuridae</taxon>
        <taxon>Sarcophilus</taxon>
    </lineage>
</organism>
<dbReference type="GO" id="GO:0044545">
    <property type="term" value="C:NSL complex"/>
    <property type="evidence" value="ECO:0007669"/>
    <property type="project" value="TreeGrafter"/>
</dbReference>
<proteinExistence type="predicted"/>
<feature type="domain" description="PEHE" evidence="2">
    <location>
        <begin position="641"/>
        <end position="763"/>
    </location>
</feature>
<gene>
    <name evidence="3" type="primary">LOC100922452</name>
</gene>
<dbReference type="InParanoid" id="A0A7N4PL26"/>
<feature type="region of interest" description="Disordered" evidence="1">
    <location>
        <begin position="819"/>
        <end position="853"/>
    </location>
</feature>
<reference evidence="3" key="3">
    <citation type="submission" date="2025-09" db="UniProtKB">
        <authorList>
            <consortium name="Ensembl"/>
        </authorList>
    </citation>
    <scope>IDENTIFICATION</scope>
</reference>
<protein>
    <recommendedName>
        <fullName evidence="2">PEHE domain-containing protein</fullName>
    </recommendedName>
</protein>
<evidence type="ECO:0000256" key="1">
    <source>
        <dbReference type="SAM" id="MobiDB-lite"/>
    </source>
</evidence>
<dbReference type="Pfam" id="PF15275">
    <property type="entry name" value="PEHE"/>
    <property type="match status" value="1"/>
</dbReference>
<dbReference type="KEGG" id="shr:100922452"/>
<feature type="region of interest" description="Disordered" evidence="1">
    <location>
        <begin position="697"/>
        <end position="721"/>
    </location>
</feature>
<dbReference type="PANTHER" id="PTHR22443:SF17">
    <property type="entry name" value="KAT8 REGULATORY NSL COMPLEX SUBUNIT 1-LIKE"/>
    <property type="match status" value="1"/>
</dbReference>
<dbReference type="InterPro" id="IPR029332">
    <property type="entry name" value="PEHE_dom"/>
</dbReference>